<sequence>MLLSVVSMRAKKIVCSLNFDPRKISLDTCALCKLEFRSYSFYISLSFEKFEKDAERELVEIERPEIVEFYVARLVGNRIESEKYQWENGTFEVRDYIDHFMEIFHHDCIDELTVKREDAYPLESIQQLINGLEIRELKIYERNSEDDVMNRLNAIKPSRTLYLERSPSFVWNHTKMSQFFIQNLDYIEIGTASSLTLDDLLLMNISEIKINKTRMTGKDFNRFIKHWISGSNPRLRYLTVGGQLTDGYEKEQYERELLQGIYHRKMADGKKRPFVRYMGLYEERTETIPGGSYIRRKDGTEATVHFEYLRFHLILQ</sequence>
<gene>
    <name evidence="2" type="ORF">GCK72_009151</name>
</gene>
<dbReference type="KEGG" id="crq:GCK72_009151"/>
<reference evidence="2 3" key="1">
    <citation type="submission" date="2019-12" db="EMBL/GenBank/DDBJ databases">
        <title>Chromosome-level assembly of the Caenorhabditis remanei genome.</title>
        <authorList>
            <person name="Teterina A.A."/>
            <person name="Willis J.H."/>
            <person name="Phillips P.C."/>
        </authorList>
    </citation>
    <scope>NUCLEOTIDE SEQUENCE [LARGE SCALE GENOMIC DNA]</scope>
    <source>
        <strain evidence="2 3">PX506</strain>
        <tissue evidence="2">Whole organism</tissue>
    </source>
</reference>
<evidence type="ECO:0000259" key="1">
    <source>
        <dbReference type="Pfam" id="PF07735"/>
    </source>
</evidence>
<dbReference type="PANTHER" id="PTHR22899">
    <property type="entry name" value="CYCLIN-RELATED F-BOX FAMILY"/>
    <property type="match status" value="1"/>
</dbReference>
<comment type="caution">
    <text evidence="2">The sequence shown here is derived from an EMBL/GenBank/DDBJ whole genome shotgun (WGS) entry which is preliminary data.</text>
</comment>
<dbReference type="EMBL" id="WUAV01000003">
    <property type="protein sequence ID" value="KAF1760899.1"/>
    <property type="molecule type" value="Genomic_DNA"/>
</dbReference>
<dbReference type="CTD" id="9818300"/>
<evidence type="ECO:0000313" key="2">
    <source>
        <dbReference type="EMBL" id="KAF1760899.1"/>
    </source>
</evidence>
<evidence type="ECO:0000313" key="3">
    <source>
        <dbReference type="Proteomes" id="UP000483820"/>
    </source>
</evidence>
<dbReference type="InterPro" id="IPR012885">
    <property type="entry name" value="F-box_Sdz-33"/>
</dbReference>
<protein>
    <recommendedName>
        <fullName evidence="1">Sdz-33 F-box domain-containing protein</fullName>
    </recommendedName>
</protein>
<proteinExistence type="predicted"/>
<dbReference type="InterPro" id="IPR053222">
    <property type="entry name" value="Zygotic_Embryogenesis-Asso"/>
</dbReference>
<dbReference type="GeneID" id="9818300"/>
<dbReference type="PANTHER" id="PTHR22899:SF0">
    <property type="entry name" value="F-BOX ASSOCIATED DOMAIN-CONTAINING PROTEIN-RELATED"/>
    <property type="match status" value="1"/>
</dbReference>
<dbReference type="Pfam" id="PF07735">
    <property type="entry name" value="FBA_2"/>
    <property type="match status" value="1"/>
</dbReference>
<organism evidence="2 3">
    <name type="scientific">Caenorhabditis remanei</name>
    <name type="common">Caenorhabditis vulgaris</name>
    <dbReference type="NCBI Taxonomy" id="31234"/>
    <lineage>
        <taxon>Eukaryota</taxon>
        <taxon>Metazoa</taxon>
        <taxon>Ecdysozoa</taxon>
        <taxon>Nematoda</taxon>
        <taxon>Chromadorea</taxon>
        <taxon>Rhabditida</taxon>
        <taxon>Rhabditina</taxon>
        <taxon>Rhabditomorpha</taxon>
        <taxon>Rhabditoidea</taxon>
        <taxon>Rhabditidae</taxon>
        <taxon>Peloderinae</taxon>
        <taxon>Caenorhabditis</taxon>
    </lineage>
</organism>
<dbReference type="AlphaFoldDB" id="A0A6A5H1K8"/>
<accession>A0A6A5H1K8</accession>
<dbReference type="RefSeq" id="XP_003103252.2">
    <property type="nucleotide sequence ID" value="XM_003103204.2"/>
</dbReference>
<feature type="domain" description="Sdz-33 F-box" evidence="1">
    <location>
        <begin position="177"/>
        <end position="240"/>
    </location>
</feature>
<dbReference type="Proteomes" id="UP000483820">
    <property type="component" value="Chromosome III"/>
</dbReference>
<name>A0A6A5H1K8_CAERE</name>